<reference evidence="2" key="2">
    <citation type="submission" date="2015-01" db="EMBL/GenBank/DDBJ databases">
        <title>Evolutionary Origins and Diversification of the Mycorrhizal Mutualists.</title>
        <authorList>
            <consortium name="DOE Joint Genome Institute"/>
            <consortium name="Mycorrhizal Genomics Consortium"/>
            <person name="Kohler A."/>
            <person name="Kuo A."/>
            <person name="Nagy L.G."/>
            <person name="Floudas D."/>
            <person name="Copeland A."/>
            <person name="Barry K.W."/>
            <person name="Cichocki N."/>
            <person name="Veneault-Fourrey C."/>
            <person name="LaButti K."/>
            <person name="Lindquist E.A."/>
            <person name="Lipzen A."/>
            <person name="Lundell T."/>
            <person name="Morin E."/>
            <person name="Murat C."/>
            <person name="Riley R."/>
            <person name="Ohm R."/>
            <person name="Sun H."/>
            <person name="Tunlid A."/>
            <person name="Henrissat B."/>
            <person name="Grigoriev I.V."/>
            <person name="Hibbett D.S."/>
            <person name="Martin F."/>
        </authorList>
    </citation>
    <scope>NUCLEOTIDE SEQUENCE [LARGE SCALE GENOMIC DNA]</scope>
    <source>
        <strain evidence="2">Ve08.2h10</strain>
    </source>
</reference>
<gene>
    <name evidence="1" type="ORF">PAXRUDRAFT_126493</name>
</gene>
<dbReference type="OrthoDB" id="3137936at2759"/>
<keyword evidence="2" id="KW-1185">Reference proteome</keyword>
<dbReference type="EMBL" id="KN825331">
    <property type="protein sequence ID" value="KIK91932.1"/>
    <property type="molecule type" value="Genomic_DNA"/>
</dbReference>
<feature type="non-terminal residue" evidence="1">
    <location>
        <position position="53"/>
    </location>
</feature>
<evidence type="ECO:0000313" key="1">
    <source>
        <dbReference type="EMBL" id="KIK91932.1"/>
    </source>
</evidence>
<reference evidence="1 2" key="1">
    <citation type="submission" date="2014-04" db="EMBL/GenBank/DDBJ databases">
        <authorList>
            <consortium name="DOE Joint Genome Institute"/>
            <person name="Kuo A."/>
            <person name="Kohler A."/>
            <person name="Jargeat P."/>
            <person name="Nagy L.G."/>
            <person name="Floudas D."/>
            <person name="Copeland A."/>
            <person name="Barry K.W."/>
            <person name="Cichocki N."/>
            <person name="Veneault-Fourrey C."/>
            <person name="LaButti K."/>
            <person name="Lindquist E.A."/>
            <person name="Lipzen A."/>
            <person name="Lundell T."/>
            <person name="Morin E."/>
            <person name="Murat C."/>
            <person name="Sun H."/>
            <person name="Tunlid A."/>
            <person name="Henrissat B."/>
            <person name="Grigoriev I.V."/>
            <person name="Hibbett D.S."/>
            <person name="Martin F."/>
            <person name="Nordberg H.P."/>
            <person name="Cantor M.N."/>
            <person name="Hua S.X."/>
        </authorList>
    </citation>
    <scope>NUCLEOTIDE SEQUENCE [LARGE SCALE GENOMIC DNA]</scope>
    <source>
        <strain evidence="1 2">Ve08.2h10</strain>
    </source>
</reference>
<dbReference type="HOGENOM" id="CLU_199417_0_0_1"/>
<sequence>KWKAFHVGSNSSCRQHIRGHYDLYATRCADAGLREHHHAVPREIKRARVEGKK</sequence>
<feature type="non-terminal residue" evidence="1">
    <location>
        <position position="1"/>
    </location>
</feature>
<dbReference type="AlphaFoldDB" id="A0A0D0D5K4"/>
<proteinExistence type="predicted"/>
<name>A0A0D0D5K4_9AGAM</name>
<dbReference type="InParanoid" id="A0A0D0D5K4"/>
<organism evidence="1 2">
    <name type="scientific">Paxillus rubicundulus Ve08.2h10</name>
    <dbReference type="NCBI Taxonomy" id="930991"/>
    <lineage>
        <taxon>Eukaryota</taxon>
        <taxon>Fungi</taxon>
        <taxon>Dikarya</taxon>
        <taxon>Basidiomycota</taxon>
        <taxon>Agaricomycotina</taxon>
        <taxon>Agaricomycetes</taxon>
        <taxon>Agaricomycetidae</taxon>
        <taxon>Boletales</taxon>
        <taxon>Paxilineae</taxon>
        <taxon>Paxillaceae</taxon>
        <taxon>Paxillus</taxon>
    </lineage>
</organism>
<accession>A0A0D0D5K4</accession>
<dbReference type="Proteomes" id="UP000054538">
    <property type="component" value="Unassembled WGS sequence"/>
</dbReference>
<evidence type="ECO:0000313" key="2">
    <source>
        <dbReference type="Proteomes" id="UP000054538"/>
    </source>
</evidence>
<protein>
    <submittedName>
        <fullName evidence="1">Uncharacterized protein</fullName>
    </submittedName>
</protein>